<keyword evidence="1" id="KW-0472">Membrane</keyword>
<proteinExistence type="predicted"/>
<feature type="transmembrane region" description="Helical" evidence="1">
    <location>
        <begin position="47"/>
        <end position="66"/>
    </location>
</feature>
<evidence type="ECO:0000256" key="1">
    <source>
        <dbReference type="SAM" id="Phobius"/>
    </source>
</evidence>
<feature type="transmembrane region" description="Helical" evidence="1">
    <location>
        <begin position="433"/>
        <end position="458"/>
    </location>
</feature>
<accession>A0A7J3ZLX1</accession>
<dbReference type="AlphaFoldDB" id="A0A7J3ZLX1"/>
<keyword evidence="1" id="KW-0812">Transmembrane</keyword>
<organism evidence="2">
    <name type="scientific">Fervidicoccus fontis</name>
    <dbReference type="NCBI Taxonomy" id="683846"/>
    <lineage>
        <taxon>Archaea</taxon>
        <taxon>Thermoproteota</taxon>
        <taxon>Thermoprotei</taxon>
        <taxon>Fervidicoccales</taxon>
        <taxon>Fervidicoccaceae</taxon>
        <taxon>Fervidicoccus</taxon>
    </lineage>
</organism>
<feature type="transmembrane region" description="Helical" evidence="1">
    <location>
        <begin position="7"/>
        <end position="27"/>
    </location>
</feature>
<gene>
    <name evidence="2" type="ORF">ENM78_03085</name>
</gene>
<keyword evidence="1" id="KW-1133">Transmembrane helix</keyword>
<feature type="transmembrane region" description="Helical" evidence="1">
    <location>
        <begin position="164"/>
        <end position="182"/>
    </location>
</feature>
<comment type="caution">
    <text evidence="2">The sequence shown here is derived from an EMBL/GenBank/DDBJ whole genome shotgun (WGS) entry which is preliminary data.</text>
</comment>
<protein>
    <submittedName>
        <fullName evidence="2">Uncharacterized protein</fullName>
    </submittedName>
</protein>
<evidence type="ECO:0000313" key="2">
    <source>
        <dbReference type="EMBL" id="HHQ80430.1"/>
    </source>
</evidence>
<feature type="transmembrane region" description="Helical" evidence="1">
    <location>
        <begin position="121"/>
        <end position="143"/>
    </location>
</feature>
<dbReference type="EMBL" id="DRZC01000037">
    <property type="protein sequence ID" value="HHQ80430.1"/>
    <property type="molecule type" value="Genomic_DNA"/>
</dbReference>
<reference evidence="2" key="1">
    <citation type="journal article" date="2020" name="mSystems">
        <title>Genome- and Community-Level Interaction Insights into Carbon Utilization and Element Cycling Functions of Hydrothermarchaeota in Hydrothermal Sediment.</title>
        <authorList>
            <person name="Zhou Z."/>
            <person name="Liu Y."/>
            <person name="Xu W."/>
            <person name="Pan J."/>
            <person name="Luo Z.H."/>
            <person name="Li M."/>
        </authorList>
    </citation>
    <scope>NUCLEOTIDE SEQUENCE [LARGE SCALE GENOMIC DNA]</scope>
    <source>
        <strain evidence="2">SpSt-1116</strain>
    </source>
</reference>
<sequence>MIDNSELLMLALALAFLGYNIGAMLLMMPIPFSGLKKWGPTLMKDSIYAMVLVLSSGTILGAVSYLQKTLNSDWGVLTVWIAERTAFLLGWKASLTAISAAISKLTGSVIFHSILEPLVKAVNYALATLYSIMSIGVIVKSYYVKLVVLGILLMSVPFRLTRAVGSYFIAFAIVFFIGLPFLPKFVDQFSQVENIQAPPQGGVEYGVIEVRDALGNAIGYPVVLGYVGGKLAFIYKGDSNGIVIAGFPDRGLPSNTSYTLELEYLGRYATLQPAPVEPSLHYKFSQEYLPVASVVLDVRAPLILYSPLPYVAVFRSENIEANITLSDRDRMVVIARAHAYQGYIELRFSKRCSVYSYHDGGVASYVNGTFSWRGIEGHYERFNINDNETARLEFVFRGCEGEPTHPSVREVSYMGTLGFSLTSDFTRLAASVVMSWVVLPAVYMVILGAVSSGLAYVIGGAREKVSFRAW</sequence>
<feature type="transmembrane region" description="Helical" evidence="1">
    <location>
        <begin position="87"/>
        <end position="115"/>
    </location>
</feature>
<name>A0A7J3ZLX1_9CREN</name>